<keyword evidence="3" id="KW-0804">Transcription</keyword>
<evidence type="ECO:0000259" key="4">
    <source>
        <dbReference type="PROSITE" id="PS50043"/>
    </source>
</evidence>
<dbReference type="CDD" id="cd06170">
    <property type="entry name" value="LuxR_C_like"/>
    <property type="match status" value="1"/>
</dbReference>
<dbReference type="SUPFAM" id="SSF52172">
    <property type="entry name" value="CheY-like"/>
    <property type="match status" value="1"/>
</dbReference>
<evidence type="ECO:0000313" key="6">
    <source>
        <dbReference type="Proteomes" id="UP000551327"/>
    </source>
</evidence>
<dbReference type="InterPro" id="IPR011006">
    <property type="entry name" value="CheY-like_superfamily"/>
</dbReference>
<keyword evidence="6" id="KW-1185">Reference proteome</keyword>
<evidence type="ECO:0000256" key="2">
    <source>
        <dbReference type="ARBA" id="ARBA00023125"/>
    </source>
</evidence>
<comment type="caution">
    <text evidence="5">The sequence shown here is derived from an EMBL/GenBank/DDBJ whole genome shotgun (WGS) entry which is preliminary data.</text>
</comment>
<dbReference type="Pfam" id="PF00196">
    <property type="entry name" value="GerE"/>
    <property type="match status" value="1"/>
</dbReference>
<dbReference type="Proteomes" id="UP000551327">
    <property type="component" value="Unassembled WGS sequence"/>
</dbReference>
<dbReference type="InterPro" id="IPR000792">
    <property type="entry name" value="Tscrpt_reg_LuxR_C"/>
</dbReference>
<dbReference type="GO" id="GO:0003677">
    <property type="term" value="F:DNA binding"/>
    <property type="evidence" value="ECO:0007669"/>
    <property type="project" value="UniProtKB-KW"/>
</dbReference>
<keyword evidence="2" id="KW-0238">DNA-binding</keyword>
<dbReference type="PANTHER" id="PTHR44688">
    <property type="entry name" value="DNA-BINDING TRANSCRIPTIONAL ACTIVATOR DEVR_DOSR"/>
    <property type="match status" value="1"/>
</dbReference>
<sequence>MSGITKLVLVDTDYRRRAAVSHDLAGSEIHVEPFDGAEDLIAHWPSNGVLLIHDDGVALNLVVAYMARTGNWLPCICYAEQPDPRQVAMAVLTGAIDYLPWPLGRDELRHALLDAGDRARLMSTGKLREAVARSRLERLTRREREVLEAVACGLSNRKIGETLAISPRTVEIHRANMLAKLGANHTAEAIRIAIEASLPGTTPALAA</sequence>
<evidence type="ECO:0000256" key="1">
    <source>
        <dbReference type="ARBA" id="ARBA00023015"/>
    </source>
</evidence>
<dbReference type="Gene3D" id="3.40.50.2300">
    <property type="match status" value="1"/>
</dbReference>
<proteinExistence type="predicted"/>
<dbReference type="InterPro" id="IPR016032">
    <property type="entry name" value="Sig_transdc_resp-reg_C-effctor"/>
</dbReference>
<dbReference type="RefSeq" id="WP_185679202.1">
    <property type="nucleotide sequence ID" value="NZ_JACLAX010000007.1"/>
</dbReference>
<dbReference type="PROSITE" id="PS00622">
    <property type="entry name" value="HTH_LUXR_1"/>
    <property type="match status" value="1"/>
</dbReference>
<dbReference type="AlphaFoldDB" id="A0A7X1KQA6"/>
<dbReference type="PROSITE" id="PS50043">
    <property type="entry name" value="HTH_LUXR_2"/>
    <property type="match status" value="1"/>
</dbReference>
<dbReference type="SMART" id="SM00421">
    <property type="entry name" value="HTH_LUXR"/>
    <property type="match status" value="1"/>
</dbReference>
<dbReference type="SUPFAM" id="SSF46894">
    <property type="entry name" value="C-terminal effector domain of the bipartite response regulators"/>
    <property type="match status" value="1"/>
</dbReference>
<keyword evidence="1" id="KW-0805">Transcription regulation</keyword>
<dbReference type="GO" id="GO:0006355">
    <property type="term" value="P:regulation of DNA-templated transcription"/>
    <property type="evidence" value="ECO:0007669"/>
    <property type="project" value="InterPro"/>
</dbReference>
<name>A0A7X1KQA6_9SPHN</name>
<evidence type="ECO:0000313" key="5">
    <source>
        <dbReference type="EMBL" id="MBC2669345.1"/>
    </source>
</evidence>
<accession>A0A7X1KQA6</accession>
<gene>
    <name evidence="5" type="ORF">H7F53_09340</name>
</gene>
<protein>
    <submittedName>
        <fullName evidence="5">LuxR family transcriptional regulator</fullName>
    </submittedName>
</protein>
<dbReference type="EMBL" id="JACLAX010000007">
    <property type="protein sequence ID" value="MBC2669345.1"/>
    <property type="molecule type" value="Genomic_DNA"/>
</dbReference>
<reference evidence="5 6" key="1">
    <citation type="submission" date="2020-08" db="EMBL/GenBank/DDBJ databases">
        <title>The genome sequence of type strain Novosphingobium piscinae KCTC 42194.</title>
        <authorList>
            <person name="Liu Y."/>
        </authorList>
    </citation>
    <scope>NUCLEOTIDE SEQUENCE [LARGE SCALE GENOMIC DNA]</scope>
    <source>
        <strain evidence="5 6">KCTC 42194</strain>
    </source>
</reference>
<organism evidence="5 6">
    <name type="scientific">Novosphingobium piscinae</name>
    <dbReference type="NCBI Taxonomy" id="1507448"/>
    <lineage>
        <taxon>Bacteria</taxon>
        <taxon>Pseudomonadati</taxon>
        <taxon>Pseudomonadota</taxon>
        <taxon>Alphaproteobacteria</taxon>
        <taxon>Sphingomonadales</taxon>
        <taxon>Sphingomonadaceae</taxon>
        <taxon>Novosphingobium</taxon>
    </lineage>
</organism>
<dbReference type="PANTHER" id="PTHR44688:SF16">
    <property type="entry name" value="DNA-BINDING TRANSCRIPTIONAL ACTIVATOR DEVR_DOSR"/>
    <property type="match status" value="1"/>
</dbReference>
<evidence type="ECO:0000256" key="3">
    <source>
        <dbReference type="ARBA" id="ARBA00023163"/>
    </source>
</evidence>
<feature type="domain" description="HTH luxR-type" evidence="4">
    <location>
        <begin position="132"/>
        <end position="197"/>
    </location>
</feature>
<dbReference type="PRINTS" id="PR00038">
    <property type="entry name" value="HTHLUXR"/>
</dbReference>